<name>A0A7J8DQ76_MOLMO</name>
<accession>A0A7J8DQ76</accession>
<reference evidence="2 3" key="1">
    <citation type="journal article" date="2020" name="Nature">
        <title>Six reference-quality genomes reveal evolution of bat adaptations.</title>
        <authorList>
            <person name="Jebb D."/>
            <person name="Huang Z."/>
            <person name="Pippel M."/>
            <person name="Hughes G.M."/>
            <person name="Lavrichenko K."/>
            <person name="Devanna P."/>
            <person name="Winkler S."/>
            <person name="Jermiin L.S."/>
            <person name="Skirmuntt E.C."/>
            <person name="Katzourakis A."/>
            <person name="Burkitt-Gray L."/>
            <person name="Ray D.A."/>
            <person name="Sullivan K.A.M."/>
            <person name="Roscito J.G."/>
            <person name="Kirilenko B.M."/>
            <person name="Davalos L.M."/>
            <person name="Corthals A.P."/>
            <person name="Power M.L."/>
            <person name="Jones G."/>
            <person name="Ransome R.D."/>
            <person name="Dechmann D.K.N."/>
            <person name="Locatelli A.G."/>
            <person name="Puechmaille S.J."/>
            <person name="Fedrigo O."/>
            <person name="Jarvis E.D."/>
            <person name="Hiller M."/>
            <person name="Vernes S.C."/>
            <person name="Myers E.W."/>
            <person name="Teeling E.C."/>
        </authorList>
    </citation>
    <scope>NUCLEOTIDE SEQUENCE [LARGE SCALE GENOMIC DNA]</scope>
    <source>
        <strain evidence="2">MMolMol1</strain>
        <tissue evidence="2">Muscle</tissue>
    </source>
</reference>
<organism evidence="2 3">
    <name type="scientific">Molossus molossus</name>
    <name type="common">Pallas' mastiff bat</name>
    <name type="synonym">Vespertilio molossus</name>
    <dbReference type="NCBI Taxonomy" id="27622"/>
    <lineage>
        <taxon>Eukaryota</taxon>
        <taxon>Metazoa</taxon>
        <taxon>Chordata</taxon>
        <taxon>Craniata</taxon>
        <taxon>Vertebrata</taxon>
        <taxon>Euteleostomi</taxon>
        <taxon>Mammalia</taxon>
        <taxon>Eutheria</taxon>
        <taxon>Laurasiatheria</taxon>
        <taxon>Chiroptera</taxon>
        <taxon>Yangochiroptera</taxon>
        <taxon>Molossidae</taxon>
        <taxon>Molossus</taxon>
    </lineage>
</organism>
<comment type="caution">
    <text evidence="2">The sequence shown here is derived from an EMBL/GenBank/DDBJ whole genome shotgun (WGS) entry which is preliminary data.</text>
</comment>
<feature type="region of interest" description="Disordered" evidence="1">
    <location>
        <begin position="1"/>
        <end position="27"/>
    </location>
</feature>
<dbReference type="InParanoid" id="A0A7J8DQ76"/>
<evidence type="ECO:0000313" key="2">
    <source>
        <dbReference type="EMBL" id="KAF6425156.1"/>
    </source>
</evidence>
<dbReference type="EMBL" id="JACASF010000017">
    <property type="protein sequence ID" value="KAF6425156.1"/>
    <property type="molecule type" value="Genomic_DNA"/>
</dbReference>
<evidence type="ECO:0000256" key="1">
    <source>
        <dbReference type="SAM" id="MobiDB-lite"/>
    </source>
</evidence>
<evidence type="ECO:0000313" key="3">
    <source>
        <dbReference type="Proteomes" id="UP000550707"/>
    </source>
</evidence>
<proteinExistence type="predicted"/>
<sequence length="126" mass="13703">MKESDVGRGPGTVPAEYSERRRKTQSDSVGMMQLDLLTAVVSTHAQGLVLDVKAKPNSAGVLKSLRVDGLRFCGLWVREDLEPLAFPSGTITMTTMEAEEELVSTQGLQSVSKCCMDERILAVELC</sequence>
<gene>
    <name evidence="2" type="ORF">HJG59_009224</name>
</gene>
<protein>
    <submittedName>
        <fullName evidence="2">Uncharacterized protein</fullName>
    </submittedName>
</protein>
<keyword evidence="3" id="KW-1185">Reference proteome</keyword>
<dbReference type="AlphaFoldDB" id="A0A7J8DQ76"/>
<dbReference type="Proteomes" id="UP000550707">
    <property type="component" value="Unassembled WGS sequence"/>
</dbReference>